<protein>
    <submittedName>
        <fullName evidence="4">Sirohydrochlorin ferrochelatase</fullName>
    </submittedName>
</protein>
<evidence type="ECO:0000313" key="5">
    <source>
        <dbReference type="Proteomes" id="UP000549113"/>
    </source>
</evidence>
<dbReference type="InterPro" id="IPR002762">
    <property type="entry name" value="CbiX-like"/>
</dbReference>
<organism evidence="4 5">
    <name type="scientific">Microbacterium invictum</name>
    <dbReference type="NCBI Taxonomy" id="515415"/>
    <lineage>
        <taxon>Bacteria</taxon>
        <taxon>Bacillati</taxon>
        <taxon>Actinomycetota</taxon>
        <taxon>Actinomycetes</taxon>
        <taxon>Micrococcales</taxon>
        <taxon>Microbacteriaceae</taxon>
        <taxon>Microbacterium</taxon>
    </lineage>
</organism>
<keyword evidence="1" id="KW-0479">Metal-binding</keyword>
<evidence type="ECO:0000313" key="4">
    <source>
        <dbReference type="EMBL" id="MBB4138947.1"/>
    </source>
</evidence>
<dbReference type="PANTHER" id="PTHR33542:SF5">
    <property type="entry name" value="FERROCHELATASE CHE1"/>
    <property type="match status" value="1"/>
</dbReference>
<proteinExistence type="predicted"/>
<evidence type="ECO:0000256" key="3">
    <source>
        <dbReference type="SAM" id="MobiDB-lite"/>
    </source>
</evidence>
<feature type="compositionally biased region" description="Low complexity" evidence="3">
    <location>
        <begin position="234"/>
        <end position="247"/>
    </location>
</feature>
<sequence>MTATLIACAHGTRSEQGRASIDALRARIAALVPDVPVAEAYVDVHGPELDDVASAPRAQGAVIVPLLLSTGFHTEVDIRRAALAGTNVSVARALGPHPLLADVLADRALAAGADPTWPLVIAAAGSSDARARDDVDAIRALVEERWEGPVTVGFVAAMAPTVSEAVASAAAHGGPVAVATYLLAPGHFADLVAGTGGAVTSAPLGDDPRIARVAVQRYAEALGSPASEPSVPGASASRASDPSSTSA</sequence>
<keyword evidence="2" id="KW-0456">Lyase</keyword>
<evidence type="ECO:0000256" key="2">
    <source>
        <dbReference type="ARBA" id="ARBA00023239"/>
    </source>
</evidence>
<feature type="region of interest" description="Disordered" evidence="3">
    <location>
        <begin position="222"/>
        <end position="247"/>
    </location>
</feature>
<dbReference type="AlphaFoldDB" id="A0AA40VLL6"/>
<evidence type="ECO:0000256" key="1">
    <source>
        <dbReference type="ARBA" id="ARBA00022723"/>
    </source>
</evidence>
<dbReference type="GO" id="GO:0016829">
    <property type="term" value="F:lyase activity"/>
    <property type="evidence" value="ECO:0007669"/>
    <property type="project" value="UniProtKB-KW"/>
</dbReference>
<name>A0AA40VLL6_9MICO</name>
<dbReference type="CDD" id="cd03416">
    <property type="entry name" value="CbiX_SirB_N"/>
    <property type="match status" value="1"/>
</dbReference>
<gene>
    <name evidence="4" type="ORF">BKA10_000741</name>
</gene>
<dbReference type="EMBL" id="JACIFH010000001">
    <property type="protein sequence ID" value="MBB4138947.1"/>
    <property type="molecule type" value="Genomic_DNA"/>
</dbReference>
<dbReference type="Proteomes" id="UP000549113">
    <property type="component" value="Unassembled WGS sequence"/>
</dbReference>
<dbReference type="InterPro" id="IPR050963">
    <property type="entry name" value="Sirohydro_Cobaltochel/CbiX"/>
</dbReference>
<dbReference type="RefSeq" id="WP_183498655.1">
    <property type="nucleotide sequence ID" value="NZ_BAABCO010000001.1"/>
</dbReference>
<dbReference type="Pfam" id="PF01903">
    <property type="entry name" value="CbiX"/>
    <property type="match status" value="2"/>
</dbReference>
<dbReference type="Gene3D" id="3.40.50.1400">
    <property type="match status" value="2"/>
</dbReference>
<comment type="caution">
    <text evidence="4">The sequence shown here is derived from an EMBL/GenBank/DDBJ whole genome shotgun (WGS) entry which is preliminary data.</text>
</comment>
<keyword evidence="5" id="KW-1185">Reference proteome</keyword>
<reference evidence="4 5" key="1">
    <citation type="submission" date="2020-08" db="EMBL/GenBank/DDBJ databases">
        <title>Sequencing the genomes of 1000 actinobacteria strains.</title>
        <authorList>
            <person name="Klenk H.-P."/>
        </authorList>
    </citation>
    <scope>NUCLEOTIDE SEQUENCE [LARGE SCALE GENOMIC DNA]</scope>
    <source>
        <strain evidence="4 5">DSM 19600</strain>
    </source>
</reference>
<dbReference type="PANTHER" id="PTHR33542">
    <property type="entry name" value="SIROHYDROCHLORIN FERROCHELATASE, CHLOROPLASTIC"/>
    <property type="match status" value="1"/>
</dbReference>
<accession>A0AA40VLL6</accession>
<dbReference type="GO" id="GO:0046872">
    <property type="term" value="F:metal ion binding"/>
    <property type="evidence" value="ECO:0007669"/>
    <property type="project" value="UniProtKB-KW"/>
</dbReference>
<dbReference type="SUPFAM" id="SSF53800">
    <property type="entry name" value="Chelatase"/>
    <property type="match status" value="1"/>
</dbReference>